<organism evidence="1 2">
    <name type="scientific">Shimia sagamensis</name>
    <dbReference type="NCBI Taxonomy" id="1566352"/>
    <lineage>
        <taxon>Bacteria</taxon>
        <taxon>Pseudomonadati</taxon>
        <taxon>Pseudomonadota</taxon>
        <taxon>Alphaproteobacteria</taxon>
        <taxon>Rhodobacterales</taxon>
        <taxon>Roseobacteraceae</taxon>
    </lineage>
</organism>
<sequence length="74" mass="8427">MALTATHTTEHHSLGHILAAPFRVIGNALIAIMESNSRVQYVDRLNAMTDEQLEAKGLKRDEIVQHVFRDYMHL</sequence>
<accession>A0ABY1NU35</accession>
<reference evidence="1 2" key="1">
    <citation type="submission" date="2017-05" db="EMBL/GenBank/DDBJ databases">
        <authorList>
            <person name="Varghese N."/>
            <person name="Submissions S."/>
        </authorList>
    </citation>
    <scope>NUCLEOTIDE SEQUENCE [LARGE SCALE GENOMIC DNA]</scope>
    <source>
        <strain evidence="1 2">DSM 29734</strain>
    </source>
</reference>
<proteinExistence type="predicted"/>
<dbReference type="RefSeq" id="WP_283425694.1">
    <property type="nucleotide sequence ID" value="NZ_FXTY01000003.1"/>
</dbReference>
<dbReference type="Proteomes" id="UP001157961">
    <property type="component" value="Unassembled WGS sequence"/>
</dbReference>
<dbReference type="EMBL" id="FXTY01000003">
    <property type="protein sequence ID" value="SMP18183.1"/>
    <property type="molecule type" value="Genomic_DNA"/>
</dbReference>
<evidence type="ECO:0000313" key="1">
    <source>
        <dbReference type="EMBL" id="SMP18183.1"/>
    </source>
</evidence>
<gene>
    <name evidence="1" type="ORF">SAMN06265373_103241</name>
</gene>
<keyword evidence="2" id="KW-1185">Reference proteome</keyword>
<protein>
    <recommendedName>
        <fullName evidence="3">DUF1127 domain-containing protein</fullName>
    </recommendedName>
</protein>
<name>A0ABY1NU35_9RHOB</name>
<comment type="caution">
    <text evidence="1">The sequence shown here is derived from an EMBL/GenBank/DDBJ whole genome shotgun (WGS) entry which is preliminary data.</text>
</comment>
<evidence type="ECO:0008006" key="3">
    <source>
        <dbReference type="Google" id="ProtNLM"/>
    </source>
</evidence>
<evidence type="ECO:0000313" key="2">
    <source>
        <dbReference type="Proteomes" id="UP001157961"/>
    </source>
</evidence>